<organism evidence="2 3">
    <name type="scientific">Scophthalmus maximus</name>
    <name type="common">Turbot</name>
    <name type="synonym">Psetta maxima</name>
    <dbReference type="NCBI Taxonomy" id="52904"/>
    <lineage>
        <taxon>Eukaryota</taxon>
        <taxon>Metazoa</taxon>
        <taxon>Chordata</taxon>
        <taxon>Craniata</taxon>
        <taxon>Vertebrata</taxon>
        <taxon>Euteleostomi</taxon>
        <taxon>Actinopterygii</taxon>
        <taxon>Neopterygii</taxon>
        <taxon>Teleostei</taxon>
        <taxon>Neoteleostei</taxon>
        <taxon>Acanthomorphata</taxon>
        <taxon>Carangaria</taxon>
        <taxon>Pleuronectiformes</taxon>
        <taxon>Pleuronectoidei</taxon>
        <taxon>Scophthalmidae</taxon>
        <taxon>Scophthalmus</taxon>
    </lineage>
</organism>
<feature type="compositionally biased region" description="Polar residues" evidence="1">
    <location>
        <begin position="2884"/>
        <end position="2897"/>
    </location>
</feature>
<dbReference type="InterPro" id="IPR028236">
    <property type="entry name" value="CPLANE1"/>
</dbReference>
<feature type="region of interest" description="Disordered" evidence="1">
    <location>
        <begin position="2990"/>
        <end position="3018"/>
    </location>
</feature>
<feature type="region of interest" description="Disordered" evidence="1">
    <location>
        <begin position="2468"/>
        <end position="2500"/>
    </location>
</feature>
<feature type="compositionally biased region" description="Low complexity" evidence="1">
    <location>
        <begin position="1941"/>
        <end position="1951"/>
    </location>
</feature>
<dbReference type="Pfam" id="PF15392">
    <property type="entry name" value="Joubert"/>
    <property type="match status" value="1"/>
</dbReference>
<accession>A0A2U9CGE5</accession>
<evidence type="ECO:0000313" key="3">
    <source>
        <dbReference type="Proteomes" id="UP000246464"/>
    </source>
</evidence>
<feature type="region of interest" description="Disordered" evidence="1">
    <location>
        <begin position="1096"/>
        <end position="1115"/>
    </location>
</feature>
<dbReference type="PANTHER" id="PTHR14492:SF4">
    <property type="entry name" value="CILIOGENESIS AND PLANAR POLARITY EFFECTOR 1"/>
    <property type="match status" value="1"/>
</dbReference>
<feature type="compositionally biased region" description="Polar residues" evidence="1">
    <location>
        <begin position="3047"/>
        <end position="3059"/>
    </location>
</feature>
<evidence type="ECO:0000256" key="1">
    <source>
        <dbReference type="SAM" id="MobiDB-lite"/>
    </source>
</evidence>
<name>A0A2U9CGE5_SCOMX</name>
<keyword evidence="3" id="KW-1185">Reference proteome</keyword>
<evidence type="ECO:0000313" key="2">
    <source>
        <dbReference type="EMBL" id="AWP15273.1"/>
    </source>
</evidence>
<feature type="compositionally biased region" description="Basic and acidic residues" evidence="1">
    <location>
        <begin position="2990"/>
        <end position="3001"/>
    </location>
</feature>
<feature type="region of interest" description="Disordered" evidence="1">
    <location>
        <begin position="2875"/>
        <end position="2911"/>
    </location>
</feature>
<feature type="region of interest" description="Disordered" evidence="1">
    <location>
        <begin position="2297"/>
        <end position="2369"/>
    </location>
</feature>
<dbReference type="PANTHER" id="PTHR14492">
    <property type="entry name" value="JBTS17"/>
    <property type="match status" value="1"/>
</dbReference>
<dbReference type="SUPFAM" id="SSF50978">
    <property type="entry name" value="WD40 repeat-like"/>
    <property type="match status" value="1"/>
</dbReference>
<feature type="region of interest" description="Disordered" evidence="1">
    <location>
        <begin position="3047"/>
        <end position="3125"/>
    </location>
</feature>
<feature type="compositionally biased region" description="Low complexity" evidence="1">
    <location>
        <begin position="3063"/>
        <end position="3072"/>
    </location>
</feature>
<dbReference type="Proteomes" id="UP000246464">
    <property type="component" value="Chromosome 16"/>
</dbReference>
<gene>
    <name evidence="2" type="ORF">SMAX5B_003680</name>
</gene>
<feature type="region of interest" description="Disordered" evidence="1">
    <location>
        <begin position="1900"/>
        <end position="1958"/>
    </location>
</feature>
<feature type="region of interest" description="Disordered" evidence="1">
    <location>
        <begin position="2693"/>
        <end position="2746"/>
    </location>
</feature>
<feature type="compositionally biased region" description="Polar residues" evidence="1">
    <location>
        <begin position="2471"/>
        <end position="2484"/>
    </location>
</feature>
<dbReference type="GO" id="GO:0060271">
    <property type="term" value="P:cilium assembly"/>
    <property type="evidence" value="ECO:0007669"/>
    <property type="project" value="TreeGrafter"/>
</dbReference>
<proteinExistence type="predicted"/>
<dbReference type="GO" id="GO:0035869">
    <property type="term" value="C:ciliary transition zone"/>
    <property type="evidence" value="ECO:0007669"/>
    <property type="project" value="TreeGrafter"/>
</dbReference>
<dbReference type="EMBL" id="CP026258">
    <property type="protein sequence ID" value="AWP15273.1"/>
    <property type="molecule type" value="Genomic_DNA"/>
</dbReference>
<feature type="region of interest" description="Disordered" evidence="1">
    <location>
        <begin position="1853"/>
        <end position="1876"/>
    </location>
</feature>
<dbReference type="InterPro" id="IPR036322">
    <property type="entry name" value="WD40_repeat_dom_sf"/>
</dbReference>
<feature type="compositionally biased region" description="Polar residues" evidence="1">
    <location>
        <begin position="2342"/>
        <end position="2352"/>
    </location>
</feature>
<feature type="compositionally biased region" description="Basic and acidic residues" evidence="1">
    <location>
        <begin position="2704"/>
        <end position="2721"/>
    </location>
</feature>
<reference evidence="2 3" key="1">
    <citation type="submission" date="2017-12" db="EMBL/GenBank/DDBJ databases">
        <title>Integrating genomic resources of turbot (Scophthalmus maximus) in depth evaluation of genetic and physical mapping variation across individuals.</title>
        <authorList>
            <person name="Martinez P."/>
        </authorList>
    </citation>
    <scope>NUCLEOTIDE SEQUENCE [LARGE SCALE GENOMIC DNA]</scope>
</reference>
<protein>
    <submittedName>
        <fullName evidence="2">Joubert domain containing protein</fullName>
    </submittedName>
</protein>
<sequence>MELKLEVVLSSSIKRKKPWPRFCWLGQEKESVFLLDDKRISEINMVSGRTKKRTPKLHPLLNSVVTMASSHNGTWLCGVLLSGELFLWNRDKDLLKTAAAAPEVVQAVTSGQGKAAARFSLKVSGDGMRVLLVALTGHVFLWECMDVRDLAGVRDGTVRGHWAHIQPLEDTALPSSQDKEASQHTVFVKTEAVGDACFSAFVFTSGKKLIITCLKIQWEEGHMRVGSVGYNIQWATKTYPMSHLTPPCQPVKSRGALVPVFSPDGKLLAVVLNQRQPKATQVLYVSTQNFVSVSSGLGGCGIKAMAIPCKYIRSYWVSSVSWSSCSLFLACVLKRGSLLMLARLSGLLTLTSSGCNVDFGPAQFLPLHPLVTYRPPVSAGTGDASLSSSSLSVRDVLRQRYSVTWHPRLLYLIVSDGYMATVMRVLDRPSPAVLLKALLTDTNKDLEKASQKLDKSQVFHVRAWLESVSCLKLDSSLESLNPVGTCALNTADSVFSAATAGSTLPLFLQDQGTLGGTKGLLEKVQAYLDDDSDFDGPPAGSHVEEGGRLEFASMFDTLHALDTHTDTRLVTSPDSERDFVAAERKTPLLHRELRKIQSKLLTAWAFSMSLGNAVEHRARLLKHTLLCVVRFAALLHLIPSSTVHTGKKKHSGASRLLHLIKALLSFLPWDSPHSGGPCCLGLVVELSKRLVRVLLTPHPESYQTSHCQLSSQHLSTTLHILQLVSDSLDRTYRLEQRSIWSSAEKESLSQLHQLWPSDVHYVPLLQDEREKNLVPSLHQSQPVPQRPSSRLFGVWQWVYKATQQYVEELRSFEGCDGWEEEQQQLSLIVSQIQMALQATGEKLEAGPALLSYPGEHLFLCGFYAKSADAWRSQICEESNKICDRRVFQEERICLGLLYSLLTQYRLREAQELGDHMARLILHRAGHQKENKKSITADSLPCMWLPTDLHNDAACAVIQSLGRFMASYFANQPLQILPPHNVAVLPPLHLPHAPNVGRLVPLCQEEVATAVRRQHLSEVWTVDYALDLLLLGGLLPEAAWLAYRLGDWKTAVSLSLAYTSYCTDNLDFARLKRRELHIPTDLEAKSIFQAELENLLGNKPDSQENKDKDDDKSFSDPLEGEEWDLLLVSMKEILKASVMAGVNVMSSPLSSLLDTAKDLCSCLPMLVPNGLYLPSPPLYCPQPSPNTQDPIGTTGQFAEVESRHKVSGVLQRLLLLLRSARCCHPAAQWYITHLRRARHLLHKIKRKYSYPGAAEEERTFPEGLMKFVTHSGFFRRGPNKDGHLDTDAIQTIISFRELCGLCWMLHVRDHLSISCRKYQAARQHCSDEQIPADSEVRSSCVEALRWARRFLPFSNFLNAEEMLQDVLLSLVSELPPISLVADALVQAFPGEEESVRVPLREKYNSLLQRLRQCSVLDGEKDEANELMMILMQDKHRQRRKHLGRLRRHLAPPELHLWEKEEEEEDRGSKYGMAALRQLSLGTSLSTSTLTDFGFPPVCSDGDTSENTCDAISPVQHSRPRHKKKSKVRNRGYAVKIKSAIQEEIHPDETKGDEKSSLPVVGTWEFELEDDEYLNFLELFLSYELEKDGADGGDRGSELPLLKSFSSQLRRRELHSLTFDVLTTIHRRQRDGHHPGKKHWSIDPPVFRAGCCYFTQVTTPEPQTSSVWNEASISRTSLSVSSLSGLRTGRQKGLFGLRKQNAVPLAQRLKGSQYGSETSPFKSAFPIGKPSESLIAGSSTSVEDVVELQQGLDHKLEAQFPELGRLLEWMVRWADRRVLLGHHGKKKKERGGRVEGTADEGVVIRVKASAPAVLTSLSLLEWRHSALLGSDRYSAHIRVPESQWRVSPLLQPEVDRNLERESSVDTGYPGSANTPITGLDHNQQQEELSIGSCTDEPVELSCHRVPLPNNQDQPTSDAQQRQSSPQKPSLDDLDVTPEKEGKSSGSDVSFSVSHGNIPEKVCTPETSLKVEDLDFSENVEDSFSSASLYFFIHHPRSLQAPLHPEPRDLSTVQPEASVHTGVTDSVGVLFLNTPVDPPSLQPQSSMAGATTAVSTAPNHPSIIQTPPARQQLGEDLFRLVQHINYMGMMEVLGASFSSLQLAQQSSTLAQSNLNASHPHVPPSHVTNYIPQPNALPDQTTISVAPQTQSRLPTSASNNPQPSQATACMFADRPALQIAGKTSLTDGHPQITRNLSSAASGAGLNDQEMHQLSVQVETSEIQFRQSRGLIPSAQGLLVTTDVSQAAPSAPVVLPSDGSIQNDTTPHVFSLKLIQPRCPPLPQRSAPHYPPAQEPQMLCIANPATPEPHQPELKQNHQVASKRAEERRVGSSRRQLSFNHAHDPAPTNSRPQIQTSDRSRGQEFTSLPPASPAHTPAPVRGCYLLHLQPAAHSSLLLPKLPIPFSSRPSAVIAAPMRQTPLAKLLHLQSAPKMILPRAAPLAPQMGRLNSVYELTSTVMNVEEAQRLLLRVDATTEGSRANDTSPRSNSSKRQRRREEKAGRARKTVVTFTPNESIIPTLTDEPVNGESAVEEEITPKHDFALPLGSFDSLMTGQRLLHKAESTSAELHAFASTCKKPPECHDAFTNTEPACPPTLLDKAVSASVTTSIPKSKCSRNFQICDELLVQDLEETPKKPEKILHGHQFISVLDLDDNALHHDLPLCLSPGEQDTPSIRPPSPTSAQLHVLATSVISVAASAADPQPSKSITDNRLEPTTHPDSPEDSRLLSCTESNKDPERITPQELTDPSDSLICRAIKKQSVGPHRASFSPPTVEFSSRLSELDAQLAELHKIANNLEMDFSNTRMLVNTIEKLTPVLAPDVKKKNVRLSVPREAWTPRSDFSTEPKACEVEEESQDDRYLLHSDFRAQEGNSSFSYFTPHRHRAGPSYLQSPPNMKDNSPDASGISHVWEDDNLGQTGLSDTAEILDELIKEGYLSPTDLDLSSSLTAHHSSRLHHQQSSWVSHESVHPEDKRGELRIWMRRKHRERLAVYQKNRESLKEREHKPFPGKMKSTNRNRASAWRTREEKEKFMLLENYNERTREACTLASDFTTTPPVLHSSSQPAGPALPATTRSTSAPPPGSTHRAYSASAKDKILKSQSRQTQPLLRPWTAEGQGRPLQGHGRRLGLHRPVTSLPRDRLSQVTRRGMLTYTKSNNKLHPTSQSEDRRVGYQRRMPLNKRPLGVTSVGRGIQREQTKREDGEEETLWEPTSELNRLLGQEDADIVLAGLLDEQDGGGGAGVSGLDWLDDLSVSGGSSLSKIDWAAIERIVAAEED</sequence>
<feature type="compositionally biased region" description="Polar residues" evidence="1">
    <location>
        <begin position="1906"/>
        <end position="1925"/>
    </location>
</feature>
<feature type="region of interest" description="Disordered" evidence="1">
    <location>
        <begin position="2658"/>
        <end position="2677"/>
    </location>
</feature>
<feature type="compositionally biased region" description="Basic and acidic residues" evidence="1">
    <location>
        <begin position="1100"/>
        <end position="1113"/>
    </location>
</feature>